<organism evidence="9">
    <name type="scientific">Physcomitrium patens</name>
    <name type="common">Spreading-leaved earth moss</name>
    <name type="synonym">Physcomitrella patens</name>
    <dbReference type="NCBI Taxonomy" id="3218"/>
    <lineage>
        <taxon>Eukaryota</taxon>
        <taxon>Viridiplantae</taxon>
        <taxon>Streptophyta</taxon>
        <taxon>Embryophyta</taxon>
        <taxon>Bryophyta</taxon>
        <taxon>Bryophytina</taxon>
        <taxon>Bryopsida</taxon>
        <taxon>Funariidae</taxon>
        <taxon>Funariales</taxon>
        <taxon>Funariaceae</taxon>
        <taxon>Physcomitrium</taxon>
    </lineage>
</organism>
<dbReference type="GO" id="GO:0008381">
    <property type="term" value="F:mechanosensitive monoatomic ion channel activity"/>
    <property type="evidence" value="ECO:0000318"/>
    <property type="project" value="GO_Central"/>
</dbReference>
<keyword evidence="11" id="KW-1185">Reference proteome</keyword>
<comment type="similarity">
    <text evidence="2">Belongs to the MscS (TC 1.A.23) family.</text>
</comment>
<comment type="subcellular location">
    <subcellularLocation>
        <location evidence="1">Membrane</location>
        <topology evidence="1">Multi-pass membrane protein</topology>
    </subcellularLocation>
</comment>
<reference evidence="10" key="3">
    <citation type="submission" date="2020-12" db="UniProtKB">
        <authorList>
            <consortium name="EnsemblPlants"/>
        </authorList>
    </citation>
    <scope>IDENTIFICATION</scope>
</reference>
<keyword evidence="5 7" id="KW-0472">Membrane</keyword>
<protein>
    <recommendedName>
        <fullName evidence="8">Mechanosensitive ion channel MscS domain-containing protein</fullName>
    </recommendedName>
</protein>
<evidence type="ECO:0000313" key="11">
    <source>
        <dbReference type="Proteomes" id="UP000006727"/>
    </source>
</evidence>
<dbReference type="PANTHER" id="PTHR31618">
    <property type="entry name" value="MECHANOSENSITIVE ION CHANNEL PROTEIN 5"/>
    <property type="match status" value="1"/>
</dbReference>
<feature type="transmembrane region" description="Helical" evidence="7">
    <location>
        <begin position="511"/>
        <end position="529"/>
    </location>
</feature>
<gene>
    <name evidence="9" type="ORF">PHYPA_030576</name>
</gene>
<dbReference type="InterPro" id="IPR016688">
    <property type="entry name" value="MscS-like_plants/fungi"/>
</dbReference>
<evidence type="ECO:0000313" key="10">
    <source>
        <dbReference type="EnsemblPlants" id="Pp3c26_12710V3.1"/>
    </source>
</evidence>
<name>A0A2K1ICU2_PHYPA</name>
<feature type="compositionally biased region" description="Basic and acidic residues" evidence="6">
    <location>
        <begin position="95"/>
        <end position="119"/>
    </location>
</feature>
<evidence type="ECO:0000256" key="1">
    <source>
        <dbReference type="ARBA" id="ARBA00004141"/>
    </source>
</evidence>
<feature type="region of interest" description="Disordered" evidence="6">
    <location>
        <begin position="622"/>
        <end position="663"/>
    </location>
</feature>
<evidence type="ECO:0000313" key="9">
    <source>
        <dbReference type="EMBL" id="PNR27095.1"/>
    </source>
</evidence>
<dbReference type="SUPFAM" id="SSF50182">
    <property type="entry name" value="Sm-like ribonucleoproteins"/>
    <property type="match status" value="1"/>
</dbReference>
<dbReference type="AlphaFoldDB" id="A0A2K1ICU2"/>
<dbReference type="InterPro" id="IPR006685">
    <property type="entry name" value="MscS_channel_2nd"/>
</dbReference>
<feature type="region of interest" description="Disordered" evidence="6">
    <location>
        <begin position="95"/>
        <end position="170"/>
    </location>
</feature>
<evidence type="ECO:0000259" key="8">
    <source>
        <dbReference type="Pfam" id="PF00924"/>
    </source>
</evidence>
<evidence type="ECO:0000256" key="6">
    <source>
        <dbReference type="SAM" id="MobiDB-lite"/>
    </source>
</evidence>
<feature type="compositionally biased region" description="Basic and acidic residues" evidence="6">
    <location>
        <begin position="628"/>
        <end position="640"/>
    </location>
</feature>
<evidence type="ECO:0000256" key="2">
    <source>
        <dbReference type="ARBA" id="ARBA00008017"/>
    </source>
</evidence>
<evidence type="ECO:0000256" key="3">
    <source>
        <dbReference type="ARBA" id="ARBA00022692"/>
    </source>
</evidence>
<feature type="domain" description="Mechanosensitive ion channel MscS" evidence="8">
    <location>
        <begin position="1089"/>
        <end position="1147"/>
    </location>
</feature>
<dbReference type="STRING" id="3218.A0A2K1ICU2"/>
<feature type="transmembrane region" description="Helical" evidence="7">
    <location>
        <begin position="1037"/>
        <end position="1055"/>
    </location>
</feature>
<feature type="compositionally biased region" description="Polar residues" evidence="6">
    <location>
        <begin position="222"/>
        <end position="232"/>
    </location>
</feature>
<keyword evidence="3 7" id="KW-0812">Transmembrane</keyword>
<evidence type="ECO:0000256" key="7">
    <source>
        <dbReference type="SAM" id="Phobius"/>
    </source>
</evidence>
<feature type="compositionally biased region" description="Polar residues" evidence="6">
    <location>
        <begin position="714"/>
        <end position="731"/>
    </location>
</feature>
<dbReference type="GO" id="GO:0006820">
    <property type="term" value="P:monoatomic anion transport"/>
    <property type="evidence" value="ECO:0000318"/>
    <property type="project" value="GO_Central"/>
</dbReference>
<feature type="compositionally biased region" description="Basic and acidic residues" evidence="6">
    <location>
        <begin position="128"/>
        <end position="141"/>
    </location>
</feature>
<dbReference type="PaxDb" id="3218-PP1S6_343V6.1"/>
<keyword evidence="4 7" id="KW-1133">Transmembrane helix</keyword>
<feature type="transmembrane region" description="Helical" evidence="7">
    <location>
        <begin position="535"/>
        <end position="559"/>
    </location>
</feature>
<dbReference type="EMBL" id="ABEU02000026">
    <property type="protein sequence ID" value="PNR27095.1"/>
    <property type="molecule type" value="Genomic_DNA"/>
</dbReference>
<accession>A0A2K1ICU2</accession>
<feature type="region of interest" description="Disordered" evidence="6">
    <location>
        <begin position="208"/>
        <end position="232"/>
    </location>
</feature>
<feature type="transmembrane region" description="Helical" evidence="7">
    <location>
        <begin position="460"/>
        <end position="490"/>
    </location>
</feature>
<dbReference type="Pfam" id="PF00924">
    <property type="entry name" value="MS_channel_2nd"/>
    <property type="match status" value="1"/>
</dbReference>
<dbReference type="GO" id="GO:0005886">
    <property type="term" value="C:plasma membrane"/>
    <property type="evidence" value="ECO:0000318"/>
    <property type="project" value="GO_Central"/>
</dbReference>
<reference evidence="9 11" key="2">
    <citation type="journal article" date="2018" name="Plant J.">
        <title>The Physcomitrella patens chromosome-scale assembly reveals moss genome structure and evolution.</title>
        <authorList>
            <person name="Lang D."/>
            <person name="Ullrich K.K."/>
            <person name="Murat F."/>
            <person name="Fuchs J."/>
            <person name="Jenkins J."/>
            <person name="Haas F.B."/>
            <person name="Piednoel M."/>
            <person name="Gundlach H."/>
            <person name="Van Bel M."/>
            <person name="Meyberg R."/>
            <person name="Vives C."/>
            <person name="Morata J."/>
            <person name="Symeonidi A."/>
            <person name="Hiss M."/>
            <person name="Muchero W."/>
            <person name="Kamisugi Y."/>
            <person name="Saleh O."/>
            <person name="Blanc G."/>
            <person name="Decker E.L."/>
            <person name="van Gessel N."/>
            <person name="Grimwood J."/>
            <person name="Hayes R.D."/>
            <person name="Graham S.W."/>
            <person name="Gunter L.E."/>
            <person name="McDaniel S.F."/>
            <person name="Hoernstein S.N.W."/>
            <person name="Larsson A."/>
            <person name="Li F.W."/>
            <person name="Perroud P.F."/>
            <person name="Phillips J."/>
            <person name="Ranjan P."/>
            <person name="Rokshar D.S."/>
            <person name="Rothfels C.J."/>
            <person name="Schneider L."/>
            <person name="Shu S."/>
            <person name="Stevenson D.W."/>
            <person name="Thummler F."/>
            <person name="Tillich M."/>
            <person name="Villarreal Aguilar J.C."/>
            <person name="Widiez T."/>
            <person name="Wong G.K."/>
            <person name="Wymore A."/>
            <person name="Zhang Y."/>
            <person name="Zimmer A.D."/>
            <person name="Quatrano R.S."/>
            <person name="Mayer K.F.X."/>
            <person name="Goodstein D."/>
            <person name="Casacuberta J.M."/>
            <person name="Vandepoele K."/>
            <person name="Reski R."/>
            <person name="Cuming A.C."/>
            <person name="Tuskan G.A."/>
            <person name="Maumus F."/>
            <person name="Salse J."/>
            <person name="Schmutz J."/>
            <person name="Rensing S.A."/>
        </authorList>
    </citation>
    <scope>NUCLEOTIDE SEQUENCE [LARGE SCALE GENOMIC DNA]</scope>
    <source>
        <strain evidence="10 11">cv. Gransden 2004</strain>
    </source>
</reference>
<proteinExistence type="inferred from homology"/>
<dbReference type="Proteomes" id="UP000006727">
    <property type="component" value="Chromosome 26"/>
</dbReference>
<dbReference type="Gene3D" id="2.30.30.60">
    <property type="match status" value="1"/>
</dbReference>
<feature type="transmembrane region" description="Helical" evidence="7">
    <location>
        <begin position="1061"/>
        <end position="1081"/>
    </location>
</feature>
<dbReference type="InterPro" id="IPR010920">
    <property type="entry name" value="LSM_dom_sf"/>
</dbReference>
<dbReference type="InterPro" id="IPR023408">
    <property type="entry name" value="MscS_beta-dom_sf"/>
</dbReference>
<evidence type="ECO:0000256" key="5">
    <source>
        <dbReference type="ARBA" id="ARBA00023136"/>
    </source>
</evidence>
<sequence length="1269" mass="143749">MQFYSALSCPEWKERKWKCLFRFTSFSLHLGCDIYFSTRMGRIRHNVLKFVHKFKKDILHDTTGSHEHSGTSRGEASHVDPQNWDLYWVSHTDDPPEEYPRAKPLRRDIPEPEFPREQAPKSSIDYPSQEKLDIVEKEPSHRTKTTNLEGRDNRDEIDVSESAASQSNSIAMQKEAELQKPIVMQEGANLRKPKATFSAIIGTETTASESLAGKTDAATETAADSPSQPSSLFSRTRSILDFRPEILKIAIGKLANFQGLMPSLKLLVVKFPTLVTSSQPLNKPVVPATPVKKKPDRIHYERTPLATYSRVKSRLQDRPPLVAAFADEVSVLSPYSLVPKKGFEEEVPNSLHPPKATKDVLQNLLDLLPTPFAALCAPEGPRKQSLTSILGGRAAKKVMAEIEHDPLNDSMIPRYQRWKRIKSRTLHNVQWLALITACVLLICAAHIPRLVQIKWWSFEFWQWLALGFVALAGRLLSGWGVKMMVILIEYNFLLKKRVLFFIFGLRRSVKNAIWLGFILLAWTIVTRHIEDNSGIIPTISKLLICSFTASTLWVTKVLLVKILANTFHRTAYFDRIQDSIFQEYVLETLSQPRSHKYARKHGGFGDDRREAAPVPKLRTAANSHNKLARREAKKQGRIERQYSPTPTESSLKRRFTRPQESAWQPYSDTARTLTSIADSLALKVPTIPEILLTMPSIFPYPSFLPPFSSSPSSAETQKPLSVSRTETPPGTFNLQHEVKDEEYLQDVESSVHLAALEEKDMGEDEVTHEILVEENIQLEQDTHSEQQVVPPNKEVVPREVTFENEAHTHEFVELEQDVIQSEMDLQEKQALPVDDASSGVSPPISSHDVNGPVTIPVLSEAPIPEPTEALTLVETSKPVNVQIFEMAEVELGDETGHKQQASLAQDKIQVLTKDSVSAWTLMRLMKVVRTRNLYMYSRSSLLKPDWEIDSIPAATAGAKHIFKNVAEPGKQEIVLKNFMKFFSADRATQAFSRFEVTVNGTITKQALFKWVLDVYKERKSLSLTLNDNRSVIYQVNLLLDGVLIAIIISISFLIMGFNNQALLACTSILLAPAVSIFGNLCRNTFESLLFLFVVHPFDVGDRVLIGGVPLMVEEMKIMTTSFLNNSSESVTYPNFILINKPIANIHRSPDQWDAVEFHILANTSLERISILRNRIDKYVQSLPQIWYPQWRLIVRDIENTNKLRLLMTTQHHINFQDAGERTQRRSDMVLHIQALMAELNIGYEFPPGHAFVTKLSLEDPSLLAEYSFN</sequence>
<dbReference type="Gramene" id="Pp3c26_12710V3.1">
    <property type="protein sequence ID" value="Pp3c26_12710V3.1"/>
    <property type="gene ID" value="Pp3c26_12710"/>
</dbReference>
<evidence type="ECO:0000256" key="4">
    <source>
        <dbReference type="ARBA" id="ARBA00022989"/>
    </source>
</evidence>
<dbReference type="PANTHER" id="PTHR31618:SF23">
    <property type="entry name" value="MECHANOSENSITIVE ION CHANNEL PROTEIN"/>
    <property type="match status" value="1"/>
</dbReference>
<reference evidence="9 11" key="1">
    <citation type="journal article" date="2008" name="Science">
        <title>The Physcomitrella genome reveals evolutionary insights into the conquest of land by plants.</title>
        <authorList>
            <person name="Rensing S."/>
            <person name="Lang D."/>
            <person name="Zimmer A."/>
            <person name="Terry A."/>
            <person name="Salamov A."/>
            <person name="Shapiro H."/>
            <person name="Nishiyama T."/>
            <person name="Perroud P.-F."/>
            <person name="Lindquist E."/>
            <person name="Kamisugi Y."/>
            <person name="Tanahashi T."/>
            <person name="Sakakibara K."/>
            <person name="Fujita T."/>
            <person name="Oishi K."/>
            <person name="Shin-I T."/>
            <person name="Kuroki Y."/>
            <person name="Toyoda A."/>
            <person name="Suzuki Y."/>
            <person name="Hashimoto A."/>
            <person name="Yamaguchi K."/>
            <person name="Sugano A."/>
            <person name="Kohara Y."/>
            <person name="Fujiyama A."/>
            <person name="Anterola A."/>
            <person name="Aoki S."/>
            <person name="Ashton N."/>
            <person name="Barbazuk W.B."/>
            <person name="Barker E."/>
            <person name="Bennetzen J."/>
            <person name="Bezanilla M."/>
            <person name="Blankenship R."/>
            <person name="Cho S.H."/>
            <person name="Dutcher S."/>
            <person name="Estelle M."/>
            <person name="Fawcett J.A."/>
            <person name="Gundlach H."/>
            <person name="Hanada K."/>
            <person name="Heyl A."/>
            <person name="Hicks K.A."/>
            <person name="Hugh J."/>
            <person name="Lohr M."/>
            <person name="Mayer K."/>
            <person name="Melkozernov A."/>
            <person name="Murata T."/>
            <person name="Nelson D."/>
            <person name="Pils B."/>
            <person name="Prigge M."/>
            <person name="Reiss B."/>
            <person name="Renner T."/>
            <person name="Rombauts S."/>
            <person name="Rushton P."/>
            <person name="Sanderfoot A."/>
            <person name="Schween G."/>
            <person name="Shiu S.-H."/>
            <person name="Stueber K."/>
            <person name="Theodoulou F.L."/>
            <person name="Tu H."/>
            <person name="Van de Peer Y."/>
            <person name="Verrier P.J."/>
            <person name="Waters E."/>
            <person name="Wood A."/>
            <person name="Yang L."/>
            <person name="Cove D."/>
            <person name="Cuming A."/>
            <person name="Hasebe M."/>
            <person name="Lucas S."/>
            <person name="Mishler D.B."/>
            <person name="Reski R."/>
            <person name="Grigoriev I."/>
            <person name="Quatrano R.S."/>
            <person name="Boore J.L."/>
        </authorList>
    </citation>
    <scope>NUCLEOTIDE SEQUENCE [LARGE SCALE GENOMIC DNA]</scope>
    <source>
        <strain evidence="10 11">cv. Gransden 2004</strain>
    </source>
</reference>
<dbReference type="InParanoid" id="A0A2K1ICU2"/>
<feature type="transmembrane region" description="Helical" evidence="7">
    <location>
        <begin position="429"/>
        <end position="448"/>
    </location>
</feature>
<dbReference type="EnsemblPlants" id="Pp3c26_12710V3.1">
    <property type="protein sequence ID" value="Pp3c26_12710V3.1"/>
    <property type="gene ID" value="Pp3c26_12710"/>
</dbReference>
<feature type="region of interest" description="Disordered" evidence="6">
    <location>
        <begin position="708"/>
        <end position="731"/>
    </location>
</feature>